<gene>
    <name evidence="2" type="ORF">E2C01_001887</name>
</gene>
<evidence type="ECO:0000313" key="3">
    <source>
        <dbReference type="Proteomes" id="UP000324222"/>
    </source>
</evidence>
<sequence>MNNYRKPKWDVTEIDYLEGEGRAEDLNNHLFHHKYLFLPVETMGHEIRFRKRFLPRSFADLSAMVFMSVVIPAVYWFEVYVVAPTVYNTTLNFLHAILGTYVVINIFGNFVAIIVVDSSTQRLVLPSQINSHV</sequence>
<evidence type="ECO:0000256" key="1">
    <source>
        <dbReference type="SAM" id="Phobius"/>
    </source>
</evidence>
<keyword evidence="1" id="KW-1133">Transmembrane helix</keyword>
<dbReference type="Proteomes" id="UP000324222">
    <property type="component" value="Unassembled WGS sequence"/>
</dbReference>
<dbReference type="OrthoDB" id="302728at2759"/>
<feature type="transmembrane region" description="Helical" evidence="1">
    <location>
        <begin position="58"/>
        <end position="77"/>
    </location>
</feature>
<name>A0A5B7CKG7_PORTR</name>
<keyword evidence="1" id="KW-0812">Transmembrane</keyword>
<evidence type="ECO:0000313" key="2">
    <source>
        <dbReference type="EMBL" id="MPC09281.1"/>
    </source>
</evidence>
<organism evidence="2 3">
    <name type="scientific">Portunus trituberculatus</name>
    <name type="common">Swimming crab</name>
    <name type="synonym">Neptunus trituberculatus</name>
    <dbReference type="NCBI Taxonomy" id="210409"/>
    <lineage>
        <taxon>Eukaryota</taxon>
        <taxon>Metazoa</taxon>
        <taxon>Ecdysozoa</taxon>
        <taxon>Arthropoda</taxon>
        <taxon>Crustacea</taxon>
        <taxon>Multicrustacea</taxon>
        <taxon>Malacostraca</taxon>
        <taxon>Eumalacostraca</taxon>
        <taxon>Eucarida</taxon>
        <taxon>Decapoda</taxon>
        <taxon>Pleocyemata</taxon>
        <taxon>Brachyura</taxon>
        <taxon>Eubrachyura</taxon>
        <taxon>Portunoidea</taxon>
        <taxon>Portunidae</taxon>
        <taxon>Portuninae</taxon>
        <taxon>Portunus</taxon>
    </lineage>
</organism>
<reference evidence="2 3" key="1">
    <citation type="submission" date="2019-05" db="EMBL/GenBank/DDBJ databases">
        <title>Another draft genome of Portunus trituberculatus and its Hox gene families provides insights of decapod evolution.</title>
        <authorList>
            <person name="Jeong J.-H."/>
            <person name="Song I."/>
            <person name="Kim S."/>
            <person name="Choi T."/>
            <person name="Kim D."/>
            <person name="Ryu S."/>
            <person name="Kim W."/>
        </authorList>
    </citation>
    <scope>NUCLEOTIDE SEQUENCE [LARGE SCALE GENOMIC DNA]</scope>
    <source>
        <tissue evidence="2">Muscle</tissue>
    </source>
</reference>
<feature type="transmembrane region" description="Helical" evidence="1">
    <location>
        <begin position="97"/>
        <end position="116"/>
    </location>
</feature>
<keyword evidence="1" id="KW-0472">Membrane</keyword>
<comment type="caution">
    <text evidence="2">The sequence shown here is derived from an EMBL/GenBank/DDBJ whole genome shotgun (WGS) entry which is preliminary data.</text>
</comment>
<dbReference type="AlphaFoldDB" id="A0A5B7CKG7"/>
<keyword evidence="3" id="KW-1185">Reference proteome</keyword>
<dbReference type="EMBL" id="VSRR010000062">
    <property type="protein sequence ID" value="MPC09281.1"/>
    <property type="molecule type" value="Genomic_DNA"/>
</dbReference>
<protein>
    <submittedName>
        <fullName evidence="2">Uncharacterized protein</fullName>
    </submittedName>
</protein>
<proteinExistence type="predicted"/>
<accession>A0A5B7CKG7</accession>